<reference evidence="4" key="1">
    <citation type="journal article" date="2009" name="Genome Res.">
        <title>Comparative genomic analyses of the human fungal pathogens Coccidioides and their relatives.</title>
        <authorList>
            <person name="Sharpton T.J."/>
            <person name="Stajich J.E."/>
            <person name="Rounsley S.D."/>
            <person name="Gardner M.J."/>
            <person name="Wortman J.R."/>
            <person name="Jordar V.S."/>
            <person name="Maiti R."/>
            <person name="Kodira C.D."/>
            <person name="Neafsey D.E."/>
            <person name="Zeng Q."/>
            <person name="Hung C.-Y."/>
            <person name="McMahan C."/>
            <person name="Muszewska A."/>
            <person name="Grynberg M."/>
            <person name="Mandel M.A."/>
            <person name="Kellner E.M."/>
            <person name="Barker B.M."/>
            <person name="Galgiani J.N."/>
            <person name="Orbach M.J."/>
            <person name="Kirkland T.N."/>
            <person name="Cole G.T."/>
            <person name="Henn M.R."/>
            <person name="Birren B.W."/>
            <person name="Taylor J.W."/>
        </authorList>
    </citation>
    <scope>NUCLEOTIDE SEQUENCE [LARGE SCALE GENOMIC DNA]</scope>
    <source>
        <strain evidence="4">UAMH 1704</strain>
    </source>
</reference>
<dbReference type="OMA" id="ISACFKT"/>
<dbReference type="KEGG" id="ure:UREG_06358"/>
<dbReference type="VEuPathDB" id="FungiDB:UREG_06358"/>
<evidence type="ECO:0000313" key="3">
    <source>
        <dbReference type="EMBL" id="EEP81493.1"/>
    </source>
</evidence>
<feature type="transmembrane region" description="Helical" evidence="2">
    <location>
        <begin position="259"/>
        <end position="278"/>
    </location>
</feature>
<name>C4JXI5_UNCRE</name>
<feature type="region of interest" description="Disordered" evidence="1">
    <location>
        <begin position="1"/>
        <end position="137"/>
    </location>
</feature>
<feature type="region of interest" description="Disordered" evidence="1">
    <location>
        <begin position="181"/>
        <end position="200"/>
    </location>
</feature>
<protein>
    <submittedName>
        <fullName evidence="3">Uncharacterized protein</fullName>
    </submittedName>
</protein>
<dbReference type="OrthoDB" id="10355268at2759"/>
<sequence>MPPSLGSFRSRGPPSYTTNAGPAGHQITMQPLPAQSPQPGSSHSHGPLGQMLPSQSDPLPAGSLHGSYIRVPSQANNNNNNNNLAGSARGSFVSRGPPSQVGNPAGSAYDSYIRVPSQLNNPPGSVRGSFVSRGPPSHVTNVAGNNPVPNLAAPTRAVSLHSNPGLASGIGRGRGSGVGGPLNNLSLAQSVSSTGAHPPPPPGLGRGFGRGFAFGGAATGPGGTFHSSWAGHGGGRSDVDSLYARGRAQWEDSKRCMRLFLWCLLAVAVLTGIIVGAIKGSGKG</sequence>
<dbReference type="AlphaFoldDB" id="C4JXI5"/>
<evidence type="ECO:0000256" key="2">
    <source>
        <dbReference type="SAM" id="Phobius"/>
    </source>
</evidence>
<keyword evidence="2" id="KW-1133">Transmembrane helix</keyword>
<evidence type="ECO:0000256" key="1">
    <source>
        <dbReference type="SAM" id="MobiDB-lite"/>
    </source>
</evidence>
<dbReference type="InParanoid" id="C4JXI5"/>
<feature type="compositionally biased region" description="Low complexity" evidence="1">
    <location>
        <begin position="35"/>
        <end position="50"/>
    </location>
</feature>
<dbReference type="HOGENOM" id="CLU_1098398_0_0_1"/>
<dbReference type="Proteomes" id="UP000002058">
    <property type="component" value="Unassembled WGS sequence"/>
</dbReference>
<keyword evidence="4" id="KW-1185">Reference proteome</keyword>
<dbReference type="GeneID" id="8442227"/>
<proteinExistence type="predicted"/>
<keyword evidence="2" id="KW-0812">Transmembrane</keyword>
<feature type="compositionally biased region" description="Polar residues" evidence="1">
    <location>
        <begin position="183"/>
        <end position="194"/>
    </location>
</feature>
<dbReference type="eggNOG" id="ENOG502R9TS">
    <property type="taxonomic scope" value="Eukaryota"/>
</dbReference>
<accession>C4JXI5</accession>
<keyword evidence="2" id="KW-0472">Membrane</keyword>
<gene>
    <name evidence="3" type="ORF">UREG_06358</name>
</gene>
<evidence type="ECO:0000313" key="4">
    <source>
        <dbReference type="Proteomes" id="UP000002058"/>
    </source>
</evidence>
<dbReference type="EMBL" id="CH476618">
    <property type="protein sequence ID" value="EEP81493.1"/>
    <property type="molecule type" value="Genomic_DNA"/>
</dbReference>
<organism evidence="3 4">
    <name type="scientific">Uncinocarpus reesii (strain UAMH 1704)</name>
    <dbReference type="NCBI Taxonomy" id="336963"/>
    <lineage>
        <taxon>Eukaryota</taxon>
        <taxon>Fungi</taxon>
        <taxon>Dikarya</taxon>
        <taxon>Ascomycota</taxon>
        <taxon>Pezizomycotina</taxon>
        <taxon>Eurotiomycetes</taxon>
        <taxon>Eurotiomycetidae</taxon>
        <taxon>Onygenales</taxon>
        <taxon>Onygenaceae</taxon>
        <taxon>Uncinocarpus</taxon>
    </lineage>
</organism>
<dbReference type="RefSeq" id="XP_002583391.1">
    <property type="nucleotide sequence ID" value="XM_002583345.1"/>
</dbReference>